<dbReference type="AlphaFoldDB" id="S7TPY2"/>
<accession>S7TPY2</accession>
<dbReference type="STRING" id="897.B2D07_03800"/>
<name>S7TPY2_DESML</name>
<comment type="caution">
    <text evidence="1">The sequence shown here is derived from an EMBL/GenBank/DDBJ whole genome shotgun (WGS) entry which is preliminary data.</text>
</comment>
<reference evidence="1 2" key="1">
    <citation type="journal article" date="2013" name="Genome Announc.">
        <title>Draft genome sequences for three mercury-methylating, sulfate-reducing bacteria.</title>
        <authorList>
            <person name="Brown S.D."/>
            <person name="Hurt R.A.Jr."/>
            <person name="Gilmour C.C."/>
            <person name="Elias D.A."/>
        </authorList>
    </citation>
    <scope>NUCLEOTIDE SEQUENCE [LARGE SCALE GENOMIC DNA]</scope>
    <source>
        <strain evidence="1 2">DSM 2059</strain>
    </source>
</reference>
<organism evidence="1 2">
    <name type="scientific">Desulfococcus multivorans DSM 2059</name>
    <dbReference type="NCBI Taxonomy" id="1121405"/>
    <lineage>
        <taxon>Bacteria</taxon>
        <taxon>Pseudomonadati</taxon>
        <taxon>Thermodesulfobacteriota</taxon>
        <taxon>Desulfobacteria</taxon>
        <taxon>Desulfobacterales</taxon>
        <taxon>Desulfococcaceae</taxon>
        <taxon>Desulfococcus</taxon>
    </lineage>
</organism>
<evidence type="ECO:0000313" key="1">
    <source>
        <dbReference type="EMBL" id="EPR39257.1"/>
    </source>
</evidence>
<dbReference type="eggNOG" id="ENOG50337H4">
    <property type="taxonomic scope" value="Bacteria"/>
</dbReference>
<sequence>MIIIIIMKQYVIDQLRLEDYHTIKRYMDERFEDSGVGGLYWIPLDTDIYDDRQKLHTDCQPFYFAVELNEERLSCELLVRTTRRMRCDCVSYATTLQRNWIIDAMDAILEKLGISV</sequence>
<dbReference type="Proteomes" id="UP000014977">
    <property type="component" value="Unassembled WGS sequence"/>
</dbReference>
<evidence type="ECO:0000313" key="2">
    <source>
        <dbReference type="Proteomes" id="UP000014977"/>
    </source>
</evidence>
<gene>
    <name evidence="1" type="ORF">dsmv_2599</name>
</gene>
<protein>
    <submittedName>
        <fullName evidence="1">Uncharacterized protein</fullName>
    </submittedName>
</protein>
<proteinExistence type="predicted"/>
<keyword evidence="2" id="KW-1185">Reference proteome</keyword>
<dbReference type="EMBL" id="ATHJ01000090">
    <property type="protein sequence ID" value="EPR39257.1"/>
    <property type="molecule type" value="Genomic_DNA"/>
</dbReference>